<proteinExistence type="predicted"/>
<dbReference type="OrthoDB" id="4703at2759"/>
<keyword evidence="2" id="KW-0804">Transcription</keyword>
<comment type="subcellular location">
    <subcellularLocation>
        <location evidence="1">Nucleus</location>
    </subcellularLocation>
</comment>
<dbReference type="InterPro" id="IPR015943">
    <property type="entry name" value="WD40/YVTN_repeat-like_dom_sf"/>
</dbReference>
<evidence type="ECO:0000256" key="1">
    <source>
        <dbReference type="ARBA" id="ARBA00004123"/>
    </source>
</evidence>
<gene>
    <name evidence="4" type="ORF">J5N97_009370</name>
</gene>
<dbReference type="PANTHER" id="PTHR15052">
    <property type="entry name" value="RNA POLYMERASE III TRANSCRIPTION INITIATION FACTOR COMPLEX SUBUNIT"/>
    <property type="match status" value="1"/>
</dbReference>
<evidence type="ECO:0000313" key="4">
    <source>
        <dbReference type="EMBL" id="KAJ0981115.1"/>
    </source>
</evidence>
<dbReference type="AlphaFoldDB" id="A0A9D5CZB4"/>
<organism evidence="4 5">
    <name type="scientific">Dioscorea zingiberensis</name>
    <dbReference type="NCBI Taxonomy" id="325984"/>
    <lineage>
        <taxon>Eukaryota</taxon>
        <taxon>Viridiplantae</taxon>
        <taxon>Streptophyta</taxon>
        <taxon>Embryophyta</taxon>
        <taxon>Tracheophyta</taxon>
        <taxon>Spermatophyta</taxon>
        <taxon>Magnoliopsida</taxon>
        <taxon>Liliopsida</taxon>
        <taxon>Dioscoreales</taxon>
        <taxon>Dioscoreaceae</taxon>
        <taxon>Dioscorea</taxon>
    </lineage>
</organism>
<evidence type="ECO:0000313" key="5">
    <source>
        <dbReference type="Proteomes" id="UP001085076"/>
    </source>
</evidence>
<dbReference type="InterPro" id="IPR036322">
    <property type="entry name" value="WD40_repeat_dom_sf"/>
</dbReference>
<evidence type="ECO:0000256" key="2">
    <source>
        <dbReference type="ARBA" id="ARBA00023163"/>
    </source>
</evidence>
<dbReference type="PANTHER" id="PTHR15052:SF2">
    <property type="entry name" value="GENERAL TRANSCRIPTION FACTOR 3C POLYPEPTIDE 2"/>
    <property type="match status" value="1"/>
</dbReference>
<comment type="caution">
    <text evidence="4">The sequence shown here is derived from an EMBL/GenBank/DDBJ whole genome shotgun (WGS) entry which is preliminary data.</text>
</comment>
<reference evidence="4" key="2">
    <citation type="journal article" date="2022" name="Hortic Res">
        <title>The genome of Dioscorea zingiberensis sheds light on the biosynthesis, origin and evolution of the medicinally important diosgenin saponins.</title>
        <authorList>
            <person name="Li Y."/>
            <person name="Tan C."/>
            <person name="Li Z."/>
            <person name="Guo J."/>
            <person name="Li S."/>
            <person name="Chen X."/>
            <person name="Wang C."/>
            <person name="Dai X."/>
            <person name="Yang H."/>
            <person name="Song W."/>
            <person name="Hou L."/>
            <person name="Xu J."/>
            <person name="Tong Z."/>
            <person name="Xu A."/>
            <person name="Yuan X."/>
            <person name="Wang W."/>
            <person name="Yang Q."/>
            <person name="Chen L."/>
            <person name="Sun Z."/>
            <person name="Wang K."/>
            <person name="Pan B."/>
            <person name="Chen J."/>
            <person name="Bao Y."/>
            <person name="Liu F."/>
            <person name="Qi X."/>
            <person name="Gang D.R."/>
            <person name="Wen J."/>
            <person name="Li J."/>
        </authorList>
    </citation>
    <scope>NUCLEOTIDE SEQUENCE</scope>
    <source>
        <strain evidence="4">Dzin_1.0</strain>
    </source>
</reference>
<accession>A0A9D5CZB4</accession>
<name>A0A9D5CZB4_9LILI</name>
<dbReference type="GO" id="GO:0000127">
    <property type="term" value="C:transcription factor TFIIIC complex"/>
    <property type="evidence" value="ECO:0007669"/>
    <property type="project" value="TreeGrafter"/>
</dbReference>
<evidence type="ECO:0000256" key="3">
    <source>
        <dbReference type="ARBA" id="ARBA00023242"/>
    </source>
</evidence>
<dbReference type="EMBL" id="JAGGNH010000002">
    <property type="protein sequence ID" value="KAJ0981115.1"/>
    <property type="molecule type" value="Genomic_DNA"/>
</dbReference>
<dbReference type="InterPro" id="IPR052416">
    <property type="entry name" value="GTF3C_component"/>
</dbReference>
<protein>
    <submittedName>
        <fullName evidence="4">Uncharacterized protein</fullName>
    </submittedName>
</protein>
<reference evidence="4" key="1">
    <citation type="submission" date="2021-03" db="EMBL/GenBank/DDBJ databases">
        <authorList>
            <person name="Li Z."/>
            <person name="Yang C."/>
        </authorList>
    </citation>
    <scope>NUCLEOTIDE SEQUENCE</scope>
    <source>
        <strain evidence="4">Dzin_1.0</strain>
        <tissue evidence="4">Leaf</tissue>
    </source>
</reference>
<dbReference type="SUPFAM" id="SSF50978">
    <property type="entry name" value="WD40 repeat-like"/>
    <property type="match status" value="1"/>
</dbReference>
<dbReference type="Gene3D" id="2.130.10.10">
    <property type="entry name" value="YVTN repeat-like/Quinoprotein amine dehydrogenase"/>
    <property type="match status" value="1"/>
</dbReference>
<dbReference type="GO" id="GO:0006383">
    <property type="term" value="P:transcription by RNA polymerase III"/>
    <property type="evidence" value="ECO:0007669"/>
    <property type="project" value="TreeGrafter"/>
</dbReference>
<dbReference type="Proteomes" id="UP001085076">
    <property type="component" value="Miscellaneous, Linkage group lg02"/>
</dbReference>
<keyword evidence="3" id="KW-0539">Nucleus</keyword>
<dbReference type="GO" id="GO:0005634">
    <property type="term" value="C:nucleus"/>
    <property type="evidence" value="ECO:0007669"/>
    <property type="project" value="UniProtKB-SubCell"/>
</dbReference>
<sequence length="325" mass="36493">MVLYMPCSHVPETIALPRGVLFLAHNGKVAWDVKWRPKTSSKPEDKQLIGYLAVLLGNSSLEVWEVPQPSLIKCGDRQCIPLTVEWSRSSSCDLILAGCHDGTINICLVAMWKFSTHRPSQDAKPLLCFTADTGPIRALAWTPEEKFSVARHPTIMSSRFVSRQGWPEPSPENFSDPESLNLVVTSGQEGLKFWDLRDPHRPLWELCPVQRSILSLDWGKDPRSQGHWMGTYEGWPYPYKTEWQLSGKSTESRHPLAGGVAHPAGWREPIPPDRWRALKPPPHHQLHPAPIVSRISRTPSGSYCSESKLSVANVLVVLSFQTFIG</sequence>
<keyword evidence="5" id="KW-1185">Reference proteome</keyword>